<sequence>MLKVAGRLVQTAVILGTVALAGAVTFAVVAQERPVPLGPWIGRLAGDRIQDRLAEDGLSAVIGTFELTLRPGLVPVVEARRLALYRRGENVPLVALDAADLVIDRGALLRGRILPAALRLEGMQAQLIASGGGVSLGAGRAVFIDAVQHPGEGLAQLRAILDKPRFSQLRELGVSGISLRVEDRVNGWAWLNGDGDLLISRRGDEMSLDLRLAGPGEGTGPGTLALGMQADLAQGTGHLRLAARGLNPAQLLPGEGGILAPRDPPLADLPVSVVLETELGAGGRIAPLRGRLALGEGDLRLGGDRVARVTGGGAEITLDPARTLLRLDDLQLQSDLAAFRGRARIWPGMTPAGAVSTLTAQLSLEEVALDLPGVLAAPVAGARLETALRYDFAARRAELAPGWLVAGEASLRFRGDLRAPDPLRCAAPDTPSRSFLPDCWRLSLDAAARRLDTAAVKALWPPALEPPTRAWALDNIHGGSLRDLRLAMRLGPSGKPDTALTFTFADGAVTADPGLPQISGADGFFSLQDRQMAVALDHARMTAPDGGAVAIRGGTVGKADTSVKETPLAVAGHVEAAASSALSLLSLPLLGGAELPVAPEEVAGRVALDLGLEVPMGPGREERQIGYSATGRITDAASDALLPGRQVATPELELVLADRRIAIAGPATLDGFPAQIEWGRSLGGGEPGSRLDFSASVSPELLDHLGLPLAAGSVTGTGRATGHVALMPGRPARIDLEADLTGMGIRVAELGWSKSAGRAASLALAGSLGAAPAFDRLALSAPGLEAQGRLSLAQGGGIAALDLSRARLGGWLDAGVSLRPGAGGTRAVTVSGGTVDLGGLPKGGGGSGGGTGATEVTLRDMRIRVSDRLALSGAEGRVDLAGGVAGRVSGRVNGGTPLRVDLTRASPGPRIRIRGENAGQAARDAGIFAKATGGALDLRLDPTGAPGTYRGDLAIDGLTISDAPFAASLLSAISVVGIAEQAGEGGLHFGDVEADFLLTPERVVVSQSSATGPSLGLSLDGTLDLERKTMDMQGVISPFYFVNRLGAGMTRPGEGLVGITFKLAGPLDAPRLKANPLSVLTPGFFREIFRREPPQIVETGQ</sequence>
<organism evidence="2 3">
    <name type="scientific">Mangrovicoccus algicola</name>
    <dbReference type="NCBI Taxonomy" id="2771008"/>
    <lineage>
        <taxon>Bacteria</taxon>
        <taxon>Pseudomonadati</taxon>
        <taxon>Pseudomonadota</taxon>
        <taxon>Alphaproteobacteria</taxon>
        <taxon>Rhodobacterales</taxon>
        <taxon>Paracoccaceae</taxon>
        <taxon>Mangrovicoccus</taxon>
    </lineage>
</organism>
<feature type="domain" description="YhdP central" evidence="1">
    <location>
        <begin position="345"/>
        <end position="765"/>
    </location>
</feature>
<dbReference type="RefSeq" id="WP_193186775.1">
    <property type="nucleotide sequence ID" value="NZ_JACVXA010000099.1"/>
</dbReference>
<evidence type="ECO:0000313" key="3">
    <source>
        <dbReference type="Proteomes" id="UP000609121"/>
    </source>
</evidence>
<dbReference type="EMBL" id="JACVXA010000099">
    <property type="protein sequence ID" value="MBE3640501.1"/>
    <property type="molecule type" value="Genomic_DNA"/>
</dbReference>
<evidence type="ECO:0000259" key="1">
    <source>
        <dbReference type="Pfam" id="PF13116"/>
    </source>
</evidence>
<evidence type="ECO:0000313" key="2">
    <source>
        <dbReference type="EMBL" id="MBE3640501.1"/>
    </source>
</evidence>
<gene>
    <name evidence="2" type="ORF">ICN82_20040</name>
</gene>
<comment type="caution">
    <text evidence="2">The sequence shown here is derived from an EMBL/GenBank/DDBJ whole genome shotgun (WGS) entry which is preliminary data.</text>
</comment>
<proteinExistence type="predicted"/>
<keyword evidence="3" id="KW-1185">Reference proteome</keyword>
<protein>
    <recommendedName>
        <fullName evidence="1">YhdP central domain-containing protein</fullName>
    </recommendedName>
</protein>
<dbReference type="AlphaFoldDB" id="A0A8J7CMJ4"/>
<accession>A0A8J7CMJ4</accession>
<reference evidence="2" key="1">
    <citation type="submission" date="2020-09" db="EMBL/GenBank/DDBJ databases">
        <title>A novel bacterium of genus Mangrovicoccus, isolated from South China Sea.</title>
        <authorList>
            <person name="Huang H."/>
            <person name="Mo K."/>
            <person name="Hu Y."/>
        </authorList>
    </citation>
    <scope>NUCLEOTIDE SEQUENCE</scope>
    <source>
        <strain evidence="2">HB182678</strain>
    </source>
</reference>
<dbReference type="Proteomes" id="UP000609121">
    <property type="component" value="Unassembled WGS sequence"/>
</dbReference>
<dbReference type="InterPro" id="IPR025263">
    <property type="entry name" value="YhdP_central"/>
</dbReference>
<name>A0A8J7CMJ4_9RHOB</name>
<dbReference type="Pfam" id="PF13116">
    <property type="entry name" value="YhdP"/>
    <property type="match status" value="1"/>
</dbReference>